<protein>
    <submittedName>
        <fullName evidence="3">PepSY domain-containing protein</fullName>
    </submittedName>
</protein>
<evidence type="ECO:0000313" key="4">
    <source>
        <dbReference type="Proteomes" id="UP001375743"/>
    </source>
</evidence>
<dbReference type="RefSeq" id="WP_418160939.1">
    <property type="nucleotide sequence ID" value="NZ_JBBLZC010000021.1"/>
</dbReference>
<organism evidence="3 4">
    <name type="scientific">Benzoatithermus flavus</name>
    <dbReference type="NCBI Taxonomy" id="3108223"/>
    <lineage>
        <taxon>Bacteria</taxon>
        <taxon>Pseudomonadati</taxon>
        <taxon>Pseudomonadota</taxon>
        <taxon>Alphaproteobacteria</taxon>
        <taxon>Geminicoccales</taxon>
        <taxon>Geminicoccaceae</taxon>
        <taxon>Benzoatithermus</taxon>
    </lineage>
</organism>
<dbReference type="Proteomes" id="UP001375743">
    <property type="component" value="Unassembled WGS sequence"/>
</dbReference>
<comment type="caution">
    <text evidence="3">The sequence shown here is derived from an EMBL/GenBank/DDBJ whole genome shotgun (WGS) entry which is preliminary data.</text>
</comment>
<feature type="domain" description="PepSY" evidence="2">
    <location>
        <begin position="11"/>
        <end position="88"/>
    </location>
</feature>
<dbReference type="InterPro" id="IPR025711">
    <property type="entry name" value="PepSY"/>
</dbReference>
<evidence type="ECO:0000256" key="1">
    <source>
        <dbReference type="SAM" id="SignalP"/>
    </source>
</evidence>
<accession>A0ABU8XV80</accession>
<feature type="signal peptide" evidence="1">
    <location>
        <begin position="1"/>
        <end position="22"/>
    </location>
</feature>
<gene>
    <name evidence="3" type="ORF">U1T56_18225</name>
</gene>
<keyword evidence="1" id="KW-0732">Signal</keyword>
<name>A0ABU8XV80_9PROT</name>
<feature type="chain" id="PRO_5046276769" evidence="1">
    <location>
        <begin position="23"/>
        <end position="90"/>
    </location>
</feature>
<evidence type="ECO:0000259" key="2">
    <source>
        <dbReference type="Pfam" id="PF13670"/>
    </source>
</evidence>
<proteinExistence type="predicted"/>
<reference evidence="3 4" key="1">
    <citation type="submission" date="2024-01" db="EMBL/GenBank/DDBJ databases">
        <title>Multi-omics insights into the function and evolution of sodium benzoate biodegradation pathways in Benzoatithermus flavus gen. nov., sp. nov. from hot spring.</title>
        <authorList>
            <person name="Hu C.-J."/>
            <person name="Li W.-J."/>
        </authorList>
    </citation>
    <scope>NUCLEOTIDE SEQUENCE [LARGE SCALE GENOMIC DNA]</scope>
    <source>
        <strain evidence="3 4">SYSU G07066</strain>
    </source>
</reference>
<evidence type="ECO:0000313" key="3">
    <source>
        <dbReference type="EMBL" id="MEK0085093.1"/>
    </source>
</evidence>
<dbReference type="Pfam" id="PF13670">
    <property type="entry name" value="PepSY_2"/>
    <property type="match status" value="1"/>
</dbReference>
<sequence>MRGIGFALALGIAISGAVPAFAAELCKEHPKDQWLKPEQIKTKAEELGYQVRSVGEDEGCLEVKGVNKEGKKVEVYFDPTTAEVVKTKGG</sequence>
<dbReference type="EMBL" id="JBBLZC010000021">
    <property type="protein sequence ID" value="MEK0085093.1"/>
    <property type="molecule type" value="Genomic_DNA"/>
</dbReference>
<keyword evidence="4" id="KW-1185">Reference proteome</keyword>